<dbReference type="InterPro" id="IPR020818">
    <property type="entry name" value="Chaperonin_GroES"/>
</dbReference>
<name>A0ABQ7MS51_BRACM</name>
<organism evidence="3 4">
    <name type="scientific">Brassica rapa subsp. trilocularis</name>
    <dbReference type="NCBI Taxonomy" id="1813537"/>
    <lineage>
        <taxon>Eukaryota</taxon>
        <taxon>Viridiplantae</taxon>
        <taxon>Streptophyta</taxon>
        <taxon>Embryophyta</taxon>
        <taxon>Tracheophyta</taxon>
        <taxon>Spermatophyta</taxon>
        <taxon>Magnoliopsida</taxon>
        <taxon>eudicotyledons</taxon>
        <taxon>Gunneridae</taxon>
        <taxon>Pentapetalae</taxon>
        <taxon>rosids</taxon>
        <taxon>malvids</taxon>
        <taxon>Brassicales</taxon>
        <taxon>Brassicaceae</taxon>
        <taxon>Brassiceae</taxon>
        <taxon>Brassica</taxon>
    </lineage>
</organism>
<evidence type="ECO:0000313" key="4">
    <source>
        <dbReference type="Proteomes" id="UP000823674"/>
    </source>
</evidence>
<dbReference type="SMART" id="SM00883">
    <property type="entry name" value="Cpn10"/>
    <property type="match status" value="1"/>
</dbReference>
<protein>
    <submittedName>
        <fullName evidence="3">Uncharacterized protein</fullName>
    </submittedName>
</protein>
<gene>
    <name evidence="3" type="primary">A04p007530.1_BraROA</name>
    <name evidence="3" type="ORF">IGI04_015297</name>
</gene>
<dbReference type="Gene3D" id="2.30.33.40">
    <property type="entry name" value="GroES chaperonin"/>
    <property type="match status" value="1"/>
</dbReference>
<dbReference type="Pfam" id="PF00166">
    <property type="entry name" value="Cpn10"/>
    <property type="match status" value="1"/>
</dbReference>
<dbReference type="CDD" id="cd00320">
    <property type="entry name" value="cpn10"/>
    <property type="match status" value="1"/>
</dbReference>
<proteinExistence type="inferred from homology"/>
<dbReference type="InterPro" id="IPR018369">
    <property type="entry name" value="Chaprnonin_Cpn10_CS"/>
</dbReference>
<dbReference type="PANTHER" id="PTHR10772">
    <property type="entry name" value="10 KDA HEAT SHOCK PROTEIN"/>
    <property type="match status" value="1"/>
</dbReference>
<dbReference type="InterPro" id="IPR011032">
    <property type="entry name" value="GroES-like_sf"/>
</dbReference>
<evidence type="ECO:0000313" key="3">
    <source>
        <dbReference type="EMBL" id="KAG5400690.1"/>
    </source>
</evidence>
<evidence type="ECO:0000256" key="1">
    <source>
        <dbReference type="ARBA" id="ARBA00006975"/>
    </source>
</evidence>
<dbReference type="PANTHER" id="PTHR10772:SF40">
    <property type="entry name" value="(RAPE) HYPOTHETICAL PROTEIN"/>
    <property type="match status" value="1"/>
</dbReference>
<keyword evidence="2" id="KW-0143">Chaperone</keyword>
<dbReference type="PROSITE" id="PS00681">
    <property type="entry name" value="CHAPERONINS_CPN10"/>
    <property type="match status" value="1"/>
</dbReference>
<comment type="caution">
    <text evidence="3">The sequence shown here is derived from an EMBL/GenBank/DDBJ whole genome shotgun (WGS) entry which is preliminary data.</text>
</comment>
<dbReference type="InterPro" id="IPR037124">
    <property type="entry name" value="Chaperonin_GroES_sf"/>
</dbReference>
<dbReference type="SUPFAM" id="SSF50129">
    <property type="entry name" value="GroES-like"/>
    <property type="match status" value="1"/>
</dbReference>
<dbReference type="EMBL" id="JADBGQ010000004">
    <property type="protein sequence ID" value="KAG5400690.1"/>
    <property type="molecule type" value="Genomic_DNA"/>
</dbReference>
<accession>A0ABQ7MS51</accession>
<reference evidence="3 4" key="1">
    <citation type="submission" date="2021-03" db="EMBL/GenBank/DDBJ databases">
        <authorList>
            <person name="King G.J."/>
            <person name="Bancroft I."/>
            <person name="Baten A."/>
            <person name="Bloomfield J."/>
            <person name="Borpatragohain P."/>
            <person name="He Z."/>
            <person name="Irish N."/>
            <person name="Irwin J."/>
            <person name="Liu K."/>
            <person name="Mauleon R.P."/>
            <person name="Moore J."/>
            <person name="Morris R."/>
            <person name="Ostergaard L."/>
            <person name="Wang B."/>
            <person name="Wells R."/>
        </authorList>
    </citation>
    <scope>NUCLEOTIDE SEQUENCE [LARGE SCALE GENOMIC DNA]</scope>
    <source>
        <strain evidence="3">R-o-18</strain>
        <tissue evidence="3">Leaf</tissue>
    </source>
</reference>
<evidence type="ECO:0000256" key="2">
    <source>
        <dbReference type="ARBA" id="ARBA00023186"/>
    </source>
</evidence>
<comment type="similarity">
    <text evidence="1">Belongs to the GroES chaperonin family.</text>
</comment>
<sequence>MNLFSLLSTLSLHYRFTARIEHKRSYLWAEKPMGSLNKMATKQLIVSPVTVSAKSLASLRVSSAKFGTLKPGTLKQSQFRSLVVKAASVVAPKYTSIKPLGDRILVKIKEAEEKTMGGILLPSTGQRSRRQRRRQWEVSYFHLQVNRNLKEVKSLLWVKGELLGKTKLISLSLLVNLTIPFKPLLFLRLLWFHANIGLSSCGIDWSTNHLLHRYAGTEVEFNDVKHLILKEDDIGLS</sequence>
<keyword evidence="4" id="KW-1185">Reference proteome</keyword>
<dbReference type="Proteomes" id="UP000823674">
    <property type="component" value="Chromosome A04"/>
</dbReference>